<accession>A0A418XUI6</accession>
<evidence type="ECO:0000256" key="3">
    <source>
        <dbReference type="ARBA" id="ARBA00048741"/>
    </source>
</evidence>
<reference evidence="4 5" key="1">
    <citation type="submission" date="2018-09" db="EMBL/GenBank/DDBJ databases">
        <authorList>
            <person name="Zhu H."/>
        </authorList>
    </citation>
    <scope>NUCLEOTIDE SEQUENCE [LARGE SCALE GENOMIC DNA]</scope>
    <source>
        <strain evidence="4 5">K1S02-61</strain>
    </source>
</reference>
<dbReference type="EMBL" id="QYUP01000109">
    <property type="protein sequence ID" value="RJG16267.1"/>
    <property type="molecule type" value="Genomic_DNA"/>
</dbReference>
<dbReference type="RefSeq" id="WP_220476931.1">
    <property type="nucleotide sequence ID" value="NZ_QYUP01000109.1"/>
</dbReference>
<evidence type="ECO:0000313" key="5">
    <source>
        <dbReference type="Proteomes" id="UP000284006"/>
    </source>
</evidence>
<dbReference type="InterPro" id="IPR029055">
    <property type="entry name" value="Ntn_hydrolases_N"/>
</dbReference>
<comment type="pathway">
    <text evidence="1">Amino-acid biosynthesis; L-asparagine biosynthesis; L-asparagine from L-aspartate (L-Gln route): step 1/1.</text>
</comment>
<dbReference type="PANTHER" id="PTHR43284:SF1">
    <property type="entry name" value="ASPARAGINE SYNTHETASE"/>
    <property type="match status" value="1"/>
</dbReference>
<proteinExistence type="predicted"/>
<organism evidence="4 5">
    <name type="scientific">Massilia cavernae</name>
    <dbReference type="NCBI Taxonomy" id="2320864"/>
    <lineage>
        <taxon>Bacteria</taxon>
        <taxon>Pseudomonadati</taxon>
        <taxon>Pseudomonadota</taxon>
        <taxon>Betaproteobacteria</taxon>
        <taxon>Burkholderiales</taxon>
        <taxon>Oxalobacteraceae</taxon>
        <taxon>Telluria group</taxon>
        <taxon>Massilia</taxon>
    </lineage>
</organism>
<dbReference type="Proteomes" id="UP000284006">
    <property type="component" value="Unassembled WGS sequence"/>
</dbReference>
<protein>
    <recommendedName>
        <fullName evidence="2">asparagine synthase (glutamine-hydrolyzing)</fullName>
        <ecNumber evidence="2">6.3.5.4</ecNumber>
    </recommendedName>
</protein>
<comment type="caution">
    <text evidence="4">The sequence shown here is derived from an EMBL/GenBank/DDBJ whole genome shotgun (WGS) entry which is preliminary data.</text>
</comment>
<dbReference type="GO" id="GO:0004066">
    <property type="term" value="F:asparagine synthase (glutamine-hydrolyzing) activity"/>
    <property type="evidence" value="ECO:0007669"/>
    <property type="project" value="UniProtKB-EC"/>
</dbReference>
<evidence type="ECO:0000256" key="2">
    <source>
        <dbReference type="ARBA" id="ARBA00012737"/>
    </source>
</evidence>
<dbReference type="Gene3D" id="3.60.20.10">
    <property type="entry name" value="Glutamine Phosphoribosylpyrophosphate, subunit 1, domain 1"/>
    <property type="match status" value="1"/>
</dbReference>
<dbReference type="AlphaFoldDB" id="A0A418XUI6"/>
<comment type="catalytic activity">
    <reaction evidence="3">
        <text>L-aspartate + L-glutamine + ATP + H2O = L-asparagine + L-glutamate + AMP + diphosphate + H(+)</text>
        <dbReference type="Rhea" id="RHEA:12228"/>
        <dbReference type="ChEBI" id="CHEBI:15377"/>
        <dbReference type="ChEBI" id="CHEBI:15378"/>
        <dbReference type="ChEBI" id="CHEBI:29985"/>
        <dbReference type="ChEBI" id="CHEBI:29991"/>
        <dbReference type="ChEBI" id="CHEBI:30616"/>
        <dbReference type="ChEBI" id="CHEBI:33019"/>
        <dbReference type="ChEBI" id="CHEBI:58048"/>
        <dbReference type="ChEBI" id="CHEBI:58359"/>
        <dbReference type="ChEBI" id="CHEBI:456215"/>
        <dbReference type="EC" id="6.3.5.4"/>
    </reaction>
</comment>
<gene>
    <name evidence="4" type="ORF">D3872_11115</name>
</gene>
<sequence length="178" mass="19711">MNDSFLSIRSVSGKFVVRGQPACALGHRLERSDGAVDGIYANWTWDGSCLTARNDRYGMFPIYYTCRDGEFAISSSIPRLLEAGASCALDEPALSVFFRLGFFIGDDTPFRDIRALPPNTTLRWNGRLQLESGGRALGRTQPPMSRDTALDTYIALFRQSIKRRPPPEPDFTVPLSGG</sequence>
<dbReference type="SUPFAM" id="SSF56235">
    <property type="entry name" value="N-terminal nucleophile aminohydrolases (Ntn hydrolases)"/>
    <property type="match status" value="1"/>
</dbReference>
<keyword evidence="5" id="KW-1185">Reference proteome</keyword>
<name>A0A418XUI6_9BURK</name>
<dbReference type="InterPro" id="IPR051786">
    <property type="entry name" value="ASN_synthetase/amidase"/>
</dbReference>
<dbReference type="EC" id="6.3.5.4" evidence="2"/>
<feature type="non-terminal residue" evidence="4">
    <location>
        <position position="178"/>
    </location>
</feature>
<evidence type="ECO:0000313" key="4">
    <source>
        <dbReference type="EMBL" id="RJG16267.1"/>
    </source>
</evidence>
<dbReference type="PANTHER" id="PTHR43284">
    <property type="entry name" value="ASPARAGINE SYNTHETASE (GLUTAMINE-HYDROLYZING)"/>
    <property type="match status" value="1"/>
</dbReference>
<evidence type="ECO:0000256" key="1">
    <source>
        <dbReference type="ARBA" id="ARBA00005187"/>
    </source>
</evidence>